<evidence type="ECO:0000256" key="1">
    <source>
        <dbReference type="ARBA" id="ARBA00022630"/>
    </source>
</evidence>
<evidence type="ECO:0000256" key="2">
    <source>
        <dbReference type="ARBA" id="ARBA00022827"/>
    </source>
</evidence>
<dbReference type="PANTHER" id="PTHR43884:SF20">
    <property type="entry name" value="ACYL-COA DEHYDROGENASE FADE28"/>
    <property type="match status" value="1"/>
</dbReference>
<accession>A0A840NK28</accession>
<protein>
    <recommendedName>
        <fullName evidence="4">Acyl-CoA dehydrogenase/oxidase C-terminal domain-containing protein</fullName>
    </recommendedName>
</protein>
<dbReference type="SUPFAM" id="SSF47203">
    <property type="entry name" value="Acyl-CoA dehydrogenase C-terminal domain-like"/>
    <property type="match status" value="1"/>
</dbReference>
<proteinExistence type="predicted"/>
<keyword evidence="6" id="KW-1185">Reference proteome</keyword>
<dbReference type="Pfam" id="PF00441">
    <property type="entry name" value="Acyl-CoA_dh_1"/>
    <property type="match status" value="1"/>
</dbReference>
<comment type="caution">
    <text evidence="5">The sequence shown here is derived from an EMBL/GenBank/DDBJ whole genome shotgun (WGS) entry which is preliminary data.</text>
</comment>
<reference evidence="5 6" key="1">
    <citation type="submission" date="2020-08" db="EMBL/GenBank/DDBJ databases">
        <title>Sequencing the genomes of 1000 actinobacteria strains.</title>
        <authorList>
            <person name="Klenk H.-P."/>
        </authorList>
    </citation>
    <scope>NUCLEOTIDE SEQUENCE [LARGE SCALE GENOMIC DNA]</scope>
    <source>
        <strain evidence="5 6">DSM 45582</strain>
    </source>
</reference>
<keyword evidence="3" id="KW-0560">Oxidoreductase</keyword>
<evidence type="ECO:0000259" key="4">
    <source>
        <dbReference type="Pfam" id="PF00441"/>
    </source>
</evidence>
<dbReference type="Proteomes" id="UP000580474">
    <property type="component" value="Unassembled WGS sequence"/>
</dbReference>
<dbReference type="EMBL" id="JACHIV010000001">
    <property type="protein sequence ID" value="MBB5070503.1"/>
    <property type="molecule type" value="Genomic_DNA"/>
</dbReference>
<evidence type="ECO:0000313" key="6">
    <source>
        <dbReference type="Proteomes" id="UP000580474"/>
    </source>
</evidence>
<keyword evidence="2" id="KW-0274">FAD</keyword>
<evidence type="ECO:0000313" key="5">
    <source>
        <dbReference type="EMBL" id="MBB5070503.1"/>
    </source>
</evidence>
<feature type="domain" description="Acyl-CoA dehydrogenase/oxidase C-terminal" evidence="4">
    <location>
        <begin position="126"/>
        <end position="237"/>
    </location>
</feature>
<gene>
    <name evidence="5" type="ORF">BJ969_003591</name>
</gene>
<dbReference type="InterPro" id="IPR009075">
    <property type="entry name" value="AcylCo_DH/oxidase_C"/>
</dbReference>
<keyword evidence="1" id="KW-0285">Flavoprotein</keyword>
<dbReference type="GO" id="GO:0003995">
    <property type="term" value="F:acyl-CoA dehydrogenase activity"/>
    <property type="evidence" value="ECO:0007669"/>
    <property type="project" value="TreeGrafter"/>
</dbReference>
<dbReference type="InterPro" id="IPR036250">
    <property type="entry name" value="AcylCo_DH-like_C"/>
</dbReference>
<sequence>MDGDVLAELALGCLSAEREGTAEWPAGAAVAGWLRARLAPDALPGTVATGTGGRFDVVAVSPPDVLLERREPGAGWVLRPVGSAEGTELTDPSVRRWRGSVEPDAPAEPALLPGDAAERLAVVDDIAVAAALVGVADRSLGLAVAHARERTQFGRPIASFQSVAHRLADMYCAVELARSGVLLAAATGAATDARLSRRLAVTTAPDVAISAVHLHGAIGLTGEVAVHTALRRALVLRALPPHPDHVLDALRGDLQDLAERARRTTSIPGAQP</sequence>
<dbReference type="RefSeq" id="WP_184480092.1">
    <property type="nucleotide sequence ID" value="NZ_JACHIV010000001.1"/>
</dbReference>
<dbReference type="PANTHER" id="PTHR43884">
    <property type="entry name" value="ACYL-COA DEHYDROGENASE"/>
    <property type="match status" value="1"/>
</dbReference>
<name>A0A840NK28_9PSEU</name>
<dbReference type="AlphaFoldDB" id="A0A840NK28"/>
<dbReference type="Gene3D" id="1.20.140.10">
    <property type="entry name" value="Butyryl-CoA Dehydrogenase, subunit A, domain 3"/>
    <property type="match status" value="1"/>
</dbReference>
<evidence type="ECO:0000256" key="3">
    <source>
        <dbReference type="ARBA" id="ARBA00023002"/>
    </source>
</evidence>
<organism evidence="5 6">
    <name type="scientific">Saccharopolyspora gloriosae</name>
    <dbReference type="NCBI Taxonomy" id="455344"/>
    <lineage>
        <taxon>Bacteria</taxon>
        <taxon>Bacillati</taxon>
        <taxon>Actinomycetota</taxon>
        <taxon>Actinomycetes</taxon>
        <taxon>Pseudonocardiales</taxon>
        <taxon>Pseudonocardiaceae</taxon>
        <taxon>Saccharopolyspora</taxon>
    </lineage>
</organism>